<comment type="caution">
    <text evidence="1">The sequence shown here is derived from an EMBL/GenBank/DDBJ whole genome shotgun (WGS) entry which is preliminary data.</text>
</comment>
<accession>A0ABS8P389</accession>
<evidence type="ECO:0000313" key="1">
    <source>
        <dbReference type="EMBL" id="MCD2192717.1"/>
    </source>
</evidence>
<sequence length="167" mass="18148">MAQTISHRAGWDADADTVYRVLVDADHLEARLKELGGKDPALVERTVDDSGARLKLRHSVAVEFLPSIIRKFTGGDLILDRVETWTPDAGGGYRGTFDVTVRGLPGKLTGTQGLHDVEDGSQSTIDGRAEVPVPFVAGKIESIVNEQVSGLLDAEDEFTRRWIAEHG</sequence>
<evidence type="ECO:0000313" key="2">
    <source>
        <dbReference type="Proteomes" id="UP001199469"/>
    </source>
</evidence>
<dbReference type="Pfam" id="PF10698">
    <property type="entry name" value="DUF2505"/>
    <property type="match status" value="1"/>
</dbReference>
<organism evidence="1 2">
    <name type="scientific">Actinomycetospora endophytica</name>
    <dbReference type="NCBI Taxonomy" id="2291215"/>
    <lineage>
        <taxon>Bacteria</taxon>
        <taxon>Bacillati</taxon>
        <taxon>Actinomycetota</taxon>
        <taxon>Actinomycetes</taxon>
        <taxon>Pseudonocardiales</taxon>
        <taxon>Pseudonocardiaceae</taxon>
        <taxon>Actinomycetospora</taxon>
    </lineage>
</organism>
<keyword evidence="2" id="KW-1185">Reference proteome</keyword>
<name>A0ABS8P389_9PSEU</name>
<gene>
    <name evidence="1" type="ORF">LQ327_04855</name>
</gene>
<dbReference type="Proteomes" id="UP001199469">
    <property type="component" value="Unassembled WGS sequence"/>
</dbReference>
<dbReference type="RefSeq" id="WP_230730391.1">
    <property type="nucleotide sequence ID" value="NZ_JAJNDB010000001.1"/>
</dbReference>
<dbReference type="InterPro" id="IPR019639">
    <property type="entry name" value="DUF2505"/>
</dbReference>
<protein>
    <submittedName>
        <fullName evidence="1">DUF2505 domain-containing protein</fullName>
    </submittedName>
</protein>
<reference evidence="1 2" key="1">
    <citation type="submission" date="2021-11" db="EMBL/GenBank/DDBJ databases">
        <title>Draft genome sequence of Actinomycetospora sp. SF1 isolated from the rhizosphere soil.</title>
        <authorList>
            <person name="Duangmal K."/>
            <person name="Chantavorakit T."/>
        </authorList>
    </citation>
    <scope>NUCLEOTIDE SEQUENCE [LARGE SCALE GENOMIC DNA]</scope>
    <source>
        <strain evidence="1 2">TBRC 5722</strain>
    </source>
</reference>
<dbReference type="EMBL" id="JAJNDB010000001">
    <property type="protein sequence ID" value="MCD2192717.1"/>
    <property type="molecule type" value="Genomic_DNA"/>
</dbReference>
<proteinExistence type="predicted"/>